<accession>A0ABN3VKP3</accession>
<sequence>MTRRWIVGREAPHAPPCGPANPLRHTRFRAGRADACQRETATPARFSLARDELPEQWRIEHPGTDPGKRDIHEIRIGVLASGRQAEALREELTRLICPDPEHEPPCPVPWSASYTDGADEPELDLRYGHLRGR</sequence>
<organism evidence="2 3">
    <name type="scientific">Saccharopolyspora taberi</name>
    <dbReference type="NCBI Taxonomy" id="60895"/>
    <lineage>
        <taxon>Bacteria</taxon>
        <taxon>Bacillati</taxon>
        <taxon>Actinomycetota</taxon>
        <taxon>Actinomycetes</taxon>
        <taxon>Pseudonocardiales</taxon>
        <taxon>Pseudonocardiaceae</taxon>
        <taxon>Saccharopolyspora</taxon>
    </lineage>
</organism>
<evidence type="ECO:0000256" key="1">
    <source>
        <dbReference type="SAM" id="MobiDB-lite"/>
    </source>
</evidence>
<comment type="caution">
    <text evidence="2">The sequence shown here is derived from an EMBL/GenBank/DDBJ whole genome shotgun (WGS) entry which is preliminary data.</text>
</comment>
<dbReference type="Proteomes" id="UP001500979">
    <property type="component" value="Unassembled WGS sequence"/>
</dbReference>
<feature type="region of interest" description="Disordered" evidence="1">
    <location>
        <begin position="98"/>
        <end position="133"/>
    </location>
</feature>
<protein>
    <submittedName>
        <fullName evidence="2">Uncharacterized protein</fullName>
    </submittedName>
</protein>
<evidence type="ECO:0000313" key="3">
    <source>
        <dbReference type="Proteomes" id="UP001500979"/>
    </source>
</evidence>
<keyword evidence="3" id="KW-1185">Reference proteome</keyword>
<name>A0ABN3VKP3_9PSEU</name>
<feature type="region of interest" description="Disordered" evidence="1">
    <location>
        <begin position="1"/>
        <end position="20"/>
    </location>
</feature>
<dbReference type="EMBL" id="BAAAUX010000019">
    <property type="protein sequence ID" value="GAA2806227.1"/>
    <property type="molecule type" value="Genomic_DNA"/>
</dbReference>
<proteinExistence type="predicted"/>
<gene>
    <name evidence="2" type="ORF">GCM10010470_46870</name>
</gene>
<reference evidence="2 3" key="1">
    <citation type="journal article" date="2019" name="Int. J. Syst. Evol. Microbiol.">
        <title>The Global Catalogue of Microorganisms (GCM) 10K type strain sequencing project: providing services to taxonomists for standard genome sequencing and annotation.</title>
        <authorList>
            <consortium name="The Broad Institute Genomics Platform"/>
            <consortium name="The Broad Institute Genome Sequencing Center for Infectious Disease"/>
            <person name="Wu L."/>
            <person name="Ma J."/>
        </authorList>
    </citation>
    <scope>NUCLEOTIDE SEQUENCE [LARGE SCALE GENOMIC DNA]</scope>
    <source>
        <strain evidence="2 3">JCM 9383</strain>
    </source>
</reference>
<evidence type="ECO:0000313" key="2">
    <source>
        <dbReference type="EMBL" id="GAA2806227.1"/>
    </source>
</evidence>